<accession>A0ABS6YE85</accession>
<dbReference type="RefSeq" id="WP_219481988.1">
    <property type="nucleotide sequence ID" value="NZ_JABZTH010000011.1"/>
</dbReference>
<dbReference type="SMART" id="SM00342">
    <property type="entry name" value="HTH_ARAC"/>
    <property type="match status" value="1"/>
</dbReference>
<evidence type="ECO:0000313" key="3">
    <source>
        <dbReference type="EMBL" id="MBW4769870.1"/>
    </source>
</evidence>
<dbReference type="EMBL" id="JAHXCT010000006">
    <property type="protein sequence ID" value="MBW4769870.1"/>
    <property type="molecule type" value="Genomic_DNA"/>
</dbReference>
<feature type="domain" description="HTH araC/xylS-type" evidence="2">
    <location>
        <begin position="30"/>
        <end position="134"/>
    </location>
</feature>
<evidence type="ECO:0000256" key="1">
    <source>
        <dbReference type="ARBA" id="ARBA00023125"/>
    </source>
</evidence>
<proteinExistence type="predicted"/>
<gene>
    <name evidence="3" type="ORF">KZO38_08880</name>
</gene>
<sequence length="141" mass="16843">MQTNTKKTYNYELPNYCKRINIETLNSLKNNIIELIVRKKKYRDRCYNINQLSKELNTNTRYISATFNVIWNTNYNGYVNKYRVLEAKKLLMDSKFSHLSMEDVWIKVGFSNRQSFFKSFKTLMGVSPKQFKLQNQAPSKE</sequence>
<keyword evidence="4" id="KW-1185">Reference proteome</keyword>
<organism evidence="3 4">
    <name type="scientific">Hoylesella nanceiensis</name>
    <dbReference type="NCBI Taxonomy" id="425941"/>
    <lineage>
        <taxon>Bacteria</taxon>
        <taxon>Pseudomonadati</taxon>
        <taxon>Bacteroidota</taxon>
        <taxon>Bacteroidia</taxon>
        <taxon>Bacteroidales</taxon>
        <taxon>Prevotellaceae</taxon>
        <taxon>Hoylesella</taxon>
    </lineage>
</organism>
<name>A0ABS6YE85_9BACT</name>
<dbReference type="Proteomes" id="UP000788426">
    <property type="component" value="Unassembled WGS sequence"/>
</dbReference>
<dbReference type="InterPro" id="IPR018060">
    <property type="entry name" value="HTH_AraC"/>
</dbReference>
<comment type="caution">
    <text evidence="3">The sequence shown here is derived from an EMBL/GenBank/DDBJ whole genome shotgun (WGS) entry which is preliminary data.</text>
</comment>
<dbReference type="Pfam" id="PF12833">
    <property type="entry name" value="HTH_18"/>
    <property type="match status" value="1"/>
</dbReference>
<reference evidence="3 4" key="1">
    <citation type="submission" date="2021-07" db="EMBL/GenBank/DDBJ databases">
        <title>Genomic diversity and antimicrobial resistance of Prevotella spp. isolated from chronic lung disease airways.</title>
        <authorList>
            <person name="Webb K.A."/>
            <person name="Olagoke O.S."/>
            <person name="Baird T."/>
            <person name="Neill J."/>
            <person name="Pham A."/>
            <person name="Wells T.J."/>
            <person name="Ramsay K.A."/>
            <person name="Bell S.C."/>
            <person name="Sarovich D.S."/>
            <person name="Price E.P."/>
        </authorList>
    </citation>
    <scope>NUCLEOTIDE SEQUENCE [LARGE SCALE GENOMIC DNA]</scope>
    <source>
        <strain evidence="3 4">SCHI0011.S.12</strain>
    </source>
</reference>
<dbReference type="PANTHER" id="PTHR43280:SF29">
    <property type="entry name" value="ARAC-FAMILY TRANSCRIPTIONAL REGULATOR"/>
    <property type="match status" value="1"/>
</dbReference>
<dbReference type="PANTHER" id="PTHR43280">
    <property type="entry name" value="ARAC-FAMILY TRANSCRIPTIONAL REGULATOR"/>
    <property type="match status" value="1"/>
</dbReference>
<keyword evidence="1" id="KW-0238">DNA-binding</keyword>
<evidence type="ECO:0000259" key="2">
    <source>
        <dbReference type="PROSITE" id="PS01124"/>
    </source>
</evidence>
<dbReference type="PROSITE" id="PS01124">
    <property type="entry name" value="HTH_ARAC_FAMILY_2"/>
    <property type="match status" value="1"/>
</dbReference>
<evidence type="ECO:0000313" key="4">
    <source>
        <dbReference type="Proteomes" id="UP000788426"/>
    </source>
</evidence>
<protein>
    <submittedName>
        <fullName evidence="3">Helix-turn-helix domain-containing protein</fullName>
    </submittedName>
</protein>